<dbReference type="InterPro" id="IPR021296">
    <property type="entry name" value="DUF2868"/>
</dbReference>
<name>A0A0B4XSN1_9GAMM</name>
<sequence length="605" mass="66974">MKHHHKWTLARLLLRRRTPQIPAFPATDGDIPAPGTARRAAPGDLQRLVDLDAAWHRDGRLVQPPAASFSDVLKSTPPTMAEGDRLDYWLAGRFPRSPSPGARLESALQWCQAIAVLLGLVLGFGFMAGLIAYDGSQQVNVLWIIALAVLQLVLSLLALAFSFGKARRLPLLSDLVGHLPARLYRGPLRRLLDAPHQGDSLLAPLHTPFLLLLTQRFALAFNTTALLALFIYVALQDIAFGWSTTLDITPAGLVALVRTLALPWAWWPTAVPTYELIEASHFFRLGGEVDAGNPALLGRWWPFLACLWTVYALLPRYLMLRWCRYRWRSTLRQTLLNHPLYRQTLSQFVFDQHGAAREAAQVMTLTLLDMLTHQEKTELDGRKPDAAIARELQARWQAHQQQQEADALSALATLYLQSDADLSRYTSQQQVPDPERLFVIDDWERWGLSRKRLALLAGAGGGTLGAGVGASLDAATAGMSLGSLTATLAAVGAAGSAASVYFSDRLAKVSADHAVVRFGPVQNRQYPWVVLGRLISAWITLSRKVPGSTPRTDTPPDWRGLLGRRQETELEKLFVQCRKGQPERVRPELETALLRIMDTLLAGPQ</sequence>
<organism evidence="2 3">
    <name type="scientific">Isoalcanivorax pacificus W11-5</name>
    <dbReference type="NCBI Taxonomy" id="391936"/>
    <lineage>
        <taxon>Bacteria</taxon>
        <taxon>Pseudomonadati</taxon>
        <taxon>Pseudomonadota</taxon>
        <taxon>Gammaproteobacteria</taxon>
        <taxon>Oceanospirillales</taxon>
        <taxon>Alcanivoracaceae</taxon>
        <taxon>Isoalcanivorax</taxon>
    </lineage>
</organism>
<evidence type="ECO:0000313" key="2">
    <source>
        <dbReference type="EMBL" id="AJD49750.1"/>
    </source>
</evidence>
<feature type="transmembrane region" description="Helical" evidence="1">
    <location>
        <begin position="139"/>
        <end position="163"/>
    </location>
</feature>
<feature type="transmembrane region" description="Helical" evidence="1">
    <location>
        <begin position="300"/>
        <end position="319"/>
    </location>
</feature>
<dbReference type="KEGG" id="apac:S7S_16690"/>
<evidence type="ECO:0000313" key="3">
    <source>
        <dbReference type="Proteomes" id="UP000006764"/>
    </source>
</evidence>
<dbReference type="OrthoDB" id="7056210at2"/>
<feature type="transmembrane region" description="Helical" evidence="1">
    <location>
        <begin position="484"/>
        <end position="502"/>
    </location>
</feature>
<dbReference type="Pfam" id="PF11067">
    <property type="entry name" value="DUF2868"/>
    <property type="match status" value="1"/>
</dbReference>
<keyword evidence="3" id="KW-1185">Reference proteome</keyword>
<reference evidence="2 3" key="1">
    <citation type="journal article" date="2012" name="J. Bacteriol.">
        <title>Genome sequence of an alkane-degrading bacterium, Alcanivorax pacificus type strain W11-5, isolated from deep sea sediment.</title>
        <authorList>
            <person name="Lai Q."/>
            <person name="Shao Z."/>
        </authorList>
    </citation>
    <scope>NUCLEOTIDE SEQUENCE [LARGE SCALE GENOMIC DNA]</scope>
    <source>
        <strain evidence="2 3">W11-5</strain>
    </source>
</reference>
<dbReference type="STRING" id="391936.S7S_16690"/>
<keyword evidence="1" id="KW-0812">Transmembrane</keyword>
<feature type="transmembrane region" description="Helical" evidence="1">
    <location>
        <begin position="453"/>
        <end position="472"/>
    </location>
</feature>
<proteinExistence type="predicted"/>
<dbReference type="Proteomes" id="UP000006764">
    <property type="component" value="Chromosome"/>
</dbReference>
<gene>
    <name evidence="2" type="ORF">S7S_16690</name>
</gene>
<feature type="transmembrane region" description="Helical" evidence="1">
    <location>
        <begin position="113"/>
        <end position="133"/>
    </location>
</feature>
<dbReference type="HOGENOM" id="CLU_451038_0_0_6"/>
<keyword evidence="1" id="KW-0472">Membrane</keyword>
<protein>
    <recommendedName>
        <fullName evidence="4">DUF2868 domain-containing protein</fullName>
    </recommendedName>
</protein>
<keyword evidence="1" id="KW-1133">Transmembrane helix</keyword>
<dbReference type="RefSeq" id="WP_008733079.1">
    <property type="nucleotide sequence ID" value="NZ_CP004387.1"/>
</dbReference>
<feature type="transmembrane region" description="Helical" evidence="1">
    <location>
        <begin position="217"/>
        <end position="235"/>
    </location>
</feature>
<dbReference type="AlphaFoldDB" id="A0A0B4XSN1"/>
<dbReference type="EMBL" id="CP004387">
    <property type="protein sequence ID" value="AJD49750.1"/>
    <property type="molecule type" value="Genomic_DNA"/>
</dbReference>
<evidence type="ECO:0008006" key="4">
    <source>
        <dbReference type="Google" id="ProtNLM"/>
    </source>
</evidence>
<accession>A0A0B4XSN1</accession>
<evidence type="ECO:0000256" key="1">
    <source>
        <dbReference type="SAM" id="Phobius"/>
    </source>
</evidence>